<dbReference type="Pfam" id="PF00107">
    <property type="entry name" value="ADH_zinc_N"/>
    <property type="match status" value="1"/>
</dbReference>
<evidence type="ECO:0000256" key="3">
    <source>
        <dbReference type="ARBA" id="ARBA00023002"/>
    </source>
</evidence>
<sequence length="360" mass="39316">MSTLPRTMQAVVCHGPEDYRLEEVPTPQAGPEEVVVKIASSGVCASDLKCYLGAPLFWGDEHRTAYVETPVIPGHEFVGEVVELGEGAAKRYGLEIGDMAIAEQILPCWQCRYCLNGHYWMCQQARVFGFKHVAQGSMAEYMKFPVGSLVHKVPKAIPAAKAALIEPLSCSIHAVQRGDIEFGDVVVIAGTGTLGLGMIAAARLKNPGMLIAIDLVDYRLNIAKQLGADLVINVQHEDPIQRVLDLTDGYGCDVFIEATGHPKAVEQGLHIIRRLGTFVEFSVMREPVTVDWTIIGDTKELNIHGAHLGPYVYPIAIDYIHRGIIDVAPMVSHQFPLAEFQSAIDTVRAAKESIKVLITP</sequence>
<name>A0A081C1B9_VECG1</name>
<comment type="cofactor">
    <cofactor evidence="4">
        <name>Zn(2+)</name>
        <dbReference type="ChEBI" id="CHEBI:29105"/>
    </cofactor>
</comment>
<evidence type="ECO:0000259" key="5">
    <source>
        <dbReference type="SMART" id="SM00829"/>
    </source>
</evidence>
<accession>A0A081C1B9</accession>
<dbReference type="AlphaFoldDB" id="A0A081C1B9"/>
<comment type="similarity">
    <text evidence="4">Belongs to the zinc-containing alcohol dehydrogenase family.</text>
</comment>
<keyword evidence="7" id="KW-1185">Reference proteome</keyword>
<dbReference type="PANTHER" id="PTHR43401:SF2">
    <property type="entry name" value="L-THREONINE 3-DEHYDROGENASE"/>
    <property type="match status" value="1"/>
</dbReference>
<dbReference type="SMART" id="SM00829">
    <property type="entry name" value="PKS_ER"/>
    <property type="match status" value="1"/>
</dbReference>
<dbReference type="InterPro" id="IPR036291">
    <property type="entry name" value="NAD(P)-bd_dom_sf"/>
</dbReference>
<dbReference type="Gene3D" id="3.40.50.720">
    <property type="entry name" value="NAD(P)-binding Rossmann-like Domain"/>
    <property type="match status" value="1"/>
</dbReference>
<dbReference type="Gene3D" id="3.90.180.10">
    <property type="entry name" value="Medium-chain alcohol dehydrogenases, catalytic domain"/>
    <property type="match status" value="1"/>
</dbReference>
<dbReference type="InterPro" id="IPR002328">
    <property type="entry name" value="ADH_Zn_CS"/>
</dbReference>
<dbReference type="eggNOG" id="COG1063">
    <property type="taxonomic scope" value="Bacteria"/>
</dbReference>
<dbReference type="InterPro" id="IPR013149">
    <property type="entry name" value="ADH-like_C"/>
</dbReference>
<feature type="domain" description="Enoyl reductase (ER)" evidence="5">
    <location>
        <begin position="15"/>
        <end position="358"/>
    </location>
</feature>
<evidence type="ECO:0000313" key="7">
    <source>
        <dbReference type="Proteomes" id="UP000030661"/>
    </source>
</evidence>
<evidence type="ECO:0000313" key="6">
    <source>
        <dbReference type="EMBL" id="GAK58374.1"/>
    </source>
</evidence>
<evidence type="ECO:0000256" key="4">
    <source>
        <dbReference type="RuleBase" id="RU361277"/>
    </source>
</evidence>
<dbReference type="SUPFAM" id="SSF51735">
    <property type="entry name" value="NAD(P)-binding Rossmann-fold domains"/>
    <property type="match status" value="1"/>
</dbReference>
<dbReference type="GO" id="GO:0016491">
    <property type="term" value="F:oxidoreductase activity"/>
    <property type="evidence" value="ECO:0007669"/>
    <property type="project" value="UniProtKB-KW"/>
</dbReference>
<dbReference type="Proteomes" id="UP000030661">
    <property type="component" value="Unassembled WGS sequence"/>
</dbReference>
<dbReference type="GO" id="GO:0008270">
    <property type="term" value="F:zinc ion binding"/>
    <property type="evidence" value="ECO:0007669"/>
    <property type="project" value="InterPro"/>
</dbReference>
<organism evidence="6">
    <name type="scientific">Vecturithrix granuli</name>
    <dbReference type="NCBI Taxonomy" id="1499967"/>
    <lineage>
        <taxon>Bacteria</taxon>
        <taxon>Candidatus Moduliflexota</taxon>
        <taxon>Candidatus Vecturitrichia</taxon>
        <taxon>Candidatus Vecturitrichales</taxon>
        <taxon>Candidatus Vecturitrichaceae</taxon>
        <taxon>Candidatus Vecturithrix</taxon>
    </lineage>
</organism>
<dbReference type="STRING" id="1499967.U27_05348"/>
<gene>
    <name evidence="6" type="ORF">U27_05348</name>
</gene>
<dbReference type="InterPro" id="IPR011032">
    <property type="entry name" value="GroES-like_sf"/>
</dbReference>
<dbReference type="InterPro" id="IPR050129">
    <property type="entry name" value="Zn_alcohol_dh"/>
</dbReference>
<dbReference type="InterPro" id="IPR020843">
    <property type="entry name" value="ER"/>
</dbReference>
<proteinExistence type="inferred from homology"/>
<dbReference type="HOGENOM" id="CLU_026673_11_0_0"/>
<dbReference type="Pfam" id="PF08240">
    <property type="entry name" value="ADH_N"/>
    <property type="match status" value="1"/>
</dbReference>
<dbReference type="PROSITE" id="PS00059">
    <property type="entry name" value="ADH_ZINC"/>
    <property type="match status" value="1"/>
</dbReference>
<reference evidence="6" key="1">
    <citation type="journal article" date="2015" name="PeerJ">
        <title>First genomic representation of candidate bacterial phylum KSB3 points to enhanced environmental sensing as a trigger of wastewater bulking.</title>
        <authorList>
            <person name="Sekiguchi Y."/>
            <person name="Ohashi A."/>
            <person name="Parks D.H."/>
            <person name="Yamauchi T."/>
            <person name="Tyson G.W."/>
            <person name="Hugenholtz P."/>
        </authorList>
    </citation>
    <scope>NUCLEOTIDE SEQUENCE [LARGE SCALE GENOMIC DNA]</scope>
</reference>
<dbReference type="PANTHER" id="PTHR43401">
    <property type="entry name" value="L-THREONINE 3-DEHYDROGENASE"/>
    <property type="match status" value="1"/>
</dbReference>
<keyword evidence="2 4" id="KW-0862">Zinc</keyword>
<dbReference type="InterPro" id="IPR013154">
    <property type="entry name" value="ADH-like_N"/>
</dbReference>
<dbReference type="SUPFAM" id="SSF50129">
    <property type="entry name" value="GroES-like"/>
    <property type="match status" value="1"/>
</dbReference>
<keyword evidence="1 4" id="KW-0479">Metal-binding</keyword>
<keyword evidence="3" id="KW-0560">Oxidoreductase</keyword>
<evidence type="ECO:0000256" key="1">
    <source>
        <dbReference type="ARBA" id="ARBA00022723"/>
    </source>
</evidence>
<dbReference type="EMBL" id="DF820467">
    <property type="protein sequence ID" value="GAK58374.1"/>
    <property type="molecule type" value="Genomic_DNA"/>
</dbReference>
<protein>
    <submittedName>
        <fullName evidence="6">Alcohol dehydrogenase zinc-binding domain protein</fullName>
    </submittedName>
</protein>
<evidence type="ECO:0000256" key="2">
    <source>
        <dbReference type="ARBA" id="ARBA00022833"/>
    </source>
</evidence>